<dbReference type="GO" id="GO:0005634">
    <property type="term" value="C:nucleus"/>
    <property type="evidence" value="ECO:0007669"/>
    <property type="project" value="TreeGrafter"/>
</dbReference>
<organism evidence="6 7">
    <name type="scientific">Rhynchophorus ferrugineus</name>
    <name type="common">Red palm weevil</name>
    <name type="synonym">Curculio ferrugineus</name>
    <dbReference type="NCBI Taxonomy" id="354439"/>
    <lineage>
        <taxon>Eukaryota</taxon>
        <taxon>Metazoa</taxon>
        <taxon>Ecdysozoa</taxon>
        <taxon>Arthropoda</taxon>
        <taxon>Hexapoda</taxon>
        <taxon>Insecta</taxon>
        <taxon>Pterygota</taxon>
        <taxon>Neoptera</taxon>
        <taxon>Endopterygota</taxon>
        <taxon>Coleoptera</taxon>
        <taxon>Polyphaga</taxon>
        <taxon>Cucujiformia</taxon>
        <taxon>Curculionidae</taxon>
        <taxon>Dryophthorinae</taxon>
        <taxon>Rhynchophorus</taxon>
    </lineage>
</organism>
<dbReference type="InterPro" id="IPR013083">
    <property type="entry name" value="Znf_RING/FYVE/PHD"/>
</dbReference>
<evidence type="ECO:0000256" key="1">
    <source>
        <dbReference type="ARBA" id="ARBA00022723"/>
    </source>
</evidence>
<dbReference type="EMBL" id="JAACXV010011995">
    <property type="protein sequence ID" value="KAF7274843.1"/>
    <property type="molecule type" value="Genomic_DNA"/>
</dbReference>
<dbReference type="SMART" id="SM00744">
    <property type="entry name" value="RINGv"/>
    <property type="match status" value="1"/>
</dbReference>
<keyword evidence="3" id="KW-0862">Zinc</keyword>
<comment type="caution">
    <text evidence="6">The sequence shown here is derived from an EMBL/GenBank/DDBJ whole genome shotgun (WGS) entry which is preliminary data.</text>
</comment>
<accession>A0A834M8Q6</accession>
<dbReference type="CDD" id="cd16454">
    <property type="entry name" value="RING-H2_PA-TM-RING"/>
    <property type="match status" value="1"/>
</dbReference>
<evidence type="ECO:0000256" key="4">
    <source>
        <dbReference type="PROSITE-ProRule" id="PRU00175"/>
    </source>
</evidence>
<dbReference type="SMART" id="SM00184">
    <property type="entry name" value="RING"/>
    <property type="match status" value="1"/>
</dbReference>
<dbReference type="PANTHER" id="PTHR45931:SF3">
    <property type="entry name" value="RING ZINC FINGER-CONTAINING PROTEIN"/>
    <property type="match status" value="1"/>
</dbReference>
<dbReference type="Pfam" id="PF13639">
    <property type="entry name" value="zf-RING_2"/>
    <property type="match status" value="1"/>
</dbReference>
<dbReference type="GO" id="GO:0006511">
    <property type="term" value="P:ubiquitin-dependent protein catabolic process"/>
    <property type="evidence" value="ECO:0007669"/>
    <property type="project" value="TreeGrafter"/>
</dbReference>
<dbReference type="InterPro" id="IPR001841">
    <property type="entry name" value="Znf_RING"/>
</dbReference>
<keyword evidence="7" id="KW-1185">Reference proteome</keyword>
<name>A0A834M8Q6_RHYFE</name>
<dbReference type="InterPro" id="IPR011016">
    <property type="entry name" value="Znf_RING-CH"/>
</dbReference>
<dbReference type="GO" id="GO:0061630">
    <property type="term" value="F:ubiquitin protein ligase activity"/>
    <property type="evidence" value="ECO:0007669"/>
    <property type="project" value="TreeGrafter"/>
</dbReference>
<dbReference type="AlphaFoldDB" id="A0A834M8Q6"/>
<dbReference type="InterPro" id="IPR051834">
    <property type="entry name" value="RING_finger_E3_ligase"/>
</dbReference>
<feature type="domain" description="RING-type" evidence="5">
    <location>
        <begin position="74"/>
        <end position="115"/>
    </location>
</feature>
<proteinExistence type="predicted"/>
<dbReference type="SUPFAM" id="SSF57850">
    <property type="entry name" value="RING/U-box"/>
    <property type="match status" value="1"/>
</dbReference>
<protein>
    <recommendedName>
        <fullName evidence="5">RING-type domain-containing protein</fullName>
    </recommendedName>
</protein>
<dbReference type="PROSITE" id="PS50089">
    <property type="entry name" value="ZF_RING_2"/>
    <property type="match status" value="1"/>
</dbReference>
<dbReference type="Gene3D" id="3.30.40.10">
    <property type="entry name" value="Zinc/RING finger domain, C3HC4 (zinc finger)"/>
    <property type="match status" value="1"/>
</dbReference>
<evidence type="ECO:0000256" key="3">
    <source>
        <dbReference type="ARBA" id="ARBA00022833"/>
    </source>
</evidence>
<evidence type="ECO:0000313" key="7">
    <source>
        <dbReference type="Proteomes" id="UP000625711"/>
    </source>
</evidence>
<dbReference type="OrthoDB" id="6765433at2759"/>
<gene>
    <name evidence="6" type="ORF">GWI33_012490</name>
</gene>
<evidence type="ECO:0000313" key="6">
    <source>
        <dbReference type="EMBL" id="KAF7274843.1"/>
    </source>
</evidence>
<evidence type="ECO:0000259" key="5">
    <source>
        <dbReference type="PROSITE" id="PS50089"/>
    </source>
</evidence>
<reference evidence="6" key="1">
    <citation type="submission" date="2020-08" db="EMBL/GenBank/DDBJ databases">
        <title>Genome sequencing and assembly of the red palm weevil Rhynchophorus ferrugineus.</title>
        <authorList>
            <person name="Dias G.B."/>
            <person name="Bergman C.M."/>
            <person name="Manee M."/>
        </authorList>
    </citation>
    <scope>NUCLEOTIDE SEQUENCE</scope>
    <source>
        <strain evidence="6">AA-2017</strain>
        <tissue evidence="6">Whole larva</tissue>
    </source>
</reference>
<dbReference type="GO" id="GO:0008270">
    <property type="term" value="F:zinc ion binding"/>
    <property type="evidence" value="ECO:0007669"/>
    <property type="project" value="UniProtKB-KW"/>
</dbReference>
<evidence type="ECO:0000256" key="2">
    <source>
        <dbReference type="ARBA" id="ARBA00022771"/>
    </source>
</evidence>
<sequence>MRMSSQWIRLEYEELLARANSVTFNGNSFLRDMNVDYMEISEDNEDFSLVMSDRLKTLETVLFDSSSSAGQTTCVICLDDFKERETIKKLPCHHSFHISCIDHWLKIKITCPLCRSGMTH</sequence>
<keyword evidence="1" id="KW-0479">Metal-binding</keyword>
<keyword evidence="2 4" id="KW-0863">Zinc-finger</keyword>
<dbReference type="Proteomes" id="UP000625711">
    <property type="component" value="Unassembled WGS sequence"/>
</dbReference>
<dbReference type="PANTHER" id="PTHR45931">
    <property type="entry name" value="SI:CH211-59O9.10"/>
    <property type="match status" value="1"/>
</dbReference>